<dbReference type="Proteomes" id="UP000185628">
    <property type="component" value="Unassembled WGS sequence"/>
</dbReference>
<keyword evidence="2" id="KW-1185">Reference proteome</keyword>
<name>A0A1Q5Q2A5_9ACTO</name>
<evidence type="ECO:0000313" key="2">
    <source>
        <dbReference type="Proteomes" id="UP000185628"/>
    </source>
</evidence>
<dbReference type="EMBL" id="MQVR01000042">
    <property type="protein sequence ID" value="OKL53740.1"/>
    <property type="molecule type" value="Genomic_DNA"/>
</dbReference>
<organism evidence="1 2">
    <name type="scientific">Bowdeniella nasicola</name>
    <dbReference type="NCBI Taxonomy" id="208480"/>
    <lineage>
        <taxon>Bacteria</taxon>
        <taxon>Bacillati</taxon>
        <taxon>Actinomycetota</taxon>
        <taxon>Actinomycetes</taxon>
        <taxon>Actinomycetales</taxon>
        <taxon>Actinomycetaceae</taxon>
        <taxon>Bowdeniella</taxon>
    </lineage>
</organism>
<gene>
    <name evidence="1" type="ORF">BSZ39_07800</name>
</gene>
<evidence type="ECO:0000313" key="1">
    <source>
        <dbReference type="EMBL" id="OKL53740.1"/>
    </source>
</evidence>
<sequence length="63" mass="7260">MDGMSEIDKATVWAMVKNMRLFAFMEYLRDLDNDPAPNAANQQITAYLREFMTTDPNVLLSDE</sequence>
<reference evidence="2" key="1">
    <citation type="submission" date="2016-12" db="EMBL/GenBank/DDBJ databases">
        <authorList>
            <person name="Meng X."/>
        </authorList>
    </citation>
    <scope>NUCLEOTIDE SEQUENCE [LARGE SCALE GENOMIC DNA]</scope>
    <source>
        <strain evidence="2">DSM 19116</strain>
    </source>
</reference>
<proteinExistence type="predicted"/>
<dbReference type="AlphaFoldDB" id="A0A1Q5Q2A5"/>
<accession>A0A1Q5Q2A5</accession>
<comment type="caution">
    <text evidence="1">The sequence shown here is derived from an EMBL/GenBank/DDBJ whole genome shotgun (WGS) entry which is preliminary data.</text>
</comment>
<protein>
    <submittedName>
        <fullName evidence="1">Uncharacterized protein</fullName>
    </submittedName>
</protein>